<proteinExistence type="inferred from homology"/>
<dbReference type="PANTHER" id="PTHR43673:SF2">
    <property type="entry name" value="NITROREDUCTASE"/>
    <property type="match status" value="1"/>
</dbReference>
<organism evidence="7 8">
    <name type="scientific">Chryseobacterium kwangjuense</name>
    <dbReference type="NCBI Taxonomy" id="267125"/>
    <lineage>
        <taxon>Bacteria</taxon>
        <taxon>Pseudomonadati</taxon>
        <taxon>Bacteroidota</taxon>
        <taxon>Flavobacteriia</taxon>
        <taxon>Flavobacteriales</taxon>
        <taxon>Weeksellaceae</taxon>
        <taxon>Chryseobacterium group</taxon>
        <taxon>Chryseobacterium</taxon>
    </lineage>
</organism>
<dbReference type="GO" id="GO:0016491">
    <property type="term" value="F:oxidoreductase activity"/>
    <property type="evidence" value="ECO:0007669"/>
    <property type="project" value="UniProtKB-KW"/>
</dbReference>
<comment type="cofactor">
    <cofactor evidence="1">
        <name>FMN</name>
        <dbReference type="ChEBI" id="CHEBI:58210"/>
    </cofactor>
</comment>
<sequence length="210" mass="24067">MELIEKLNWRFATKAMNGQKVPQEKVDKILEAARLAPTSSGLQPFEIIVVTNQEVKEQIRPNAWNQPQITDCSHLLVFAAWDNYTEERINKMFDLTNEIRGFENEGWENYRQMLLSTYPQRSAEENFIHAAKQAYISFSAAIIAAAFEDVDSTPMEGFNPEAVDEILNLKEKGLKSVVLLPIGYRDASNDWLVNLTKVRKPKESFITEIN</sequence>
<gene>
    <name evidence="7" type="ORF">AU378_12190</name>
</gene>
<dbReference type="InterPro" id="IPR029479">
    <property type="entry name" value="Nitroreductase"/>
</dbReference>
<comment type="similarity">
    <text evidence="2">Belongs to the nitroreductase family.</text>
</comment>
<reference evidence="8" key="1">
    <citation type="submission" date="2015-12" db="EMBL/GenBank/DDBJ databases">
        <title>Genome sequence of a biocontrol rhizobacterium Chryseobacterium kwangjuense strain KJ1R5 isolated from pepper (Capsicum annuum L.).</title>
        <authorList>
            <person name="Jeong J.-J."/>
            <person name="Park H."/>
            <person name="Mannaa M."/>
            <person name="Sang M.K."/>
            <person name="Choi I.-G."/>
            <person name="Kim K.D."/>
        </authorList>
    </citation>
    <scope>NUCLEOTIDE SEQUENCE [LARGE SCALE GENOMIC DNA]</scope>
    <source>
        <strain evidence="8">KJ1R5</strain>
    </source>
</reference>
<dbReference type="OrthoDB" id="9809288at2"/>
<keyword evidence="4" id="KW-0288">FMN</keyword>
<feature type="domain" description="Nitroreductase" evidence="6">
    <location>
        <begin position="9"/>
        <end position="184"/>
    </location>
</feature>
<dbReference type="SUPFAM" id="SSF55469">
    <property type="entry name" value="FMN-dependent nitroreductase-like"/>
    <property type="match status" value="1"/>
</dbReference>
<evidence type="ECO:0000313" key="7">
    <source>
        <dbReference type="EMBL" id="KXH83176.1"/>
    </source>
</evidence>
<dbReference type="RefSeq" id="WP_062651485.1">
    <property type="nucleotide sequence ID" value="NZ_LPUR01000011.1"/>
</dbReference>
<dbReference type="InterPro" id="IPR000415">
    <property type="entry name" value="Nitroreductase-like"/>
</dbReference>
<accession>A0A135WE44</accession>
<protein>
    <submittedName>
        <fullName evidence="7">NAD(P)H-dependent oxidoreductase</fullName>
    </submittedName>
</protein>
<keyword evidence="5" id="KW-0560">Oxidoreductase</keyword>
<dbReference type="Proteomes" id="UP000070513">
    <property type="component" value="Unassembled WGS sequence"/>
</dbReference>
<reference evidence="7 8" key="2">
    <citation type="journal article" date="2016" name="Genome Announc.">
        <title>Draft Genome Sequence of a Biocontrol Rhizobacterium, Chryseobacterium kwangjuense Strain KJ1R5, Isolated from Pepper (Capsicum annuum).</title>
        <authorList>
            <person name="Jeong J.J."/>
            <person name="Park H."/>
            <person name="Park B.H."/>
            <person name="Mannaa M."/>
            <person name="Sang M.K."/>
            <person name="Choi I.G."/>
            <person name="Kim K.D."/>
        </authorList>
    </citation>
    <scope>NUCLEOTIDE SEQUENCE [LARGE SCALE GENOMIC DNA]</scope>
    <source>
        <strain evidence="7 8">KJ1R5</strain>
    </source>
</reference>
<evidence type="ECO:0000259" key="6">
    <source>
        <dbReference type="Pfam" id="PF00881"/>
    </source>
</evidence>
<dbReference type="AlphaFoldDB" id="A0A135WE44"/>
<dbReference type="Pfam" id="PF00881">
    <property type="entry name" value="Nitroreductase"/>
    <property type="match status" value="1"/>
</dbReference>
<evidence type="ECO:0000313" key="8">
    <source>
        <dbReference type="Proteomes" id="UP000070513"/>
    </source>
</evidence>
<dbReference type="PANTHER" id="PTHR43673">
    <property type="entry name" value="NAD(P)H NITROREDUCTASE YDGI-RELATED"/>
    <property type="match status" value="1"/>
</dbReference>
<evidence type="ECO:0000256" key="2">
    <source>
        <dbReference type="ARBA" id="ARBA00007118"/>
    </source>
</evidence>
<keyword evidence="3" id="KW-0285">Flavoprotein</keyword>
<evidence type="ECO:0000256" key="3">
    <source>
        <dbReference type="ARBA" id="ARBA00022630"/>
    </source>
</evidence>
<evidence type="ECO:0000256" key="5">
    <source>
        <dbReference type="ARBA" id="ARBA00023002"/>
    </source>
</evidence>
<comment type="caution">
    <text evidence="7">The sequence shown here is derived from an EMBL/GenBank/DDBJ whole genome shotgun (WGS) entry which is preliminary data.</text>
</comment>
<dbReference type="EMBL" id="LPUR01000011">
    <property type="protein sequence ID" value="KXH83176.1"/>
    <property type="molecule type" value="Genomic_DNA"/>
</dbReference>
<dbReference type="Gene3D" id="3.40.109.10">
    <property type="entry name" value="NADH Oxidase"/>
    <property type="match status" value="1"/>
</dbReference>
<name>A0A135WE44_9FLAO</name>
<evidence type="ECO:0000256" key="4">
    <source>
        <dbReference type="ARBA" id="ARBA00022643"/>
    </source>
</evidence>
<evidence type="ECO:0000256" key="1">
    <source>
        <dbReference type="ARBA" id="ARBA00001917"/>
    </source>
</evidence>